<feature type="disulfide bond" evidence="8">
    <location>
        <begin position="508"/>
        <end position="528"/>
    </location>
</feature>
<evidence type="ECO:0000313" key="16">
    <source>
        <dbReference type="Proteomes" id="UP000288216"/>
    </source>
</evidence>
<dbReference type="Gene3D" id="4.10.70.10">
    <property type="entry name" value="Disintegrin domain"/>
    <property type="match status" value="1"/>
</dbReference>
<keyword evidence="2 11" id="KW-0812">Transmembrane</keyword>
<evidence type="ECO:0000256" key="2">
    <source>
        <dbReference type="ARBA" id="ARBA00022692"/>
    </source>
</evidence>
<dbReference type="Gene3D" id="3.40.50.300">
    <property type="entry name" value="P-loop containing nucleotide triphosphate hydrolases"/>
    <property type="match status" value="1"/>
</dbReference>
<feature type="chain" id="PRO_5019227793" description="Disintegrin domain-containing protein" evidence="12">
    <location>
        <begin position="22"/>
        <end position="1139"/>
    </location>
</feature>
<dbReference type="InterPro" id="IPR013641">
    <property type="entry name" value="KTI12/PSTK"/>
</dbReference>
<dbReference type="InterPro" id="IPR024079">
    <property type="entry name" value="MetalloPept_cat_dom_sf"/>
</dbReference>
<sequence>MLLSVELFLIVLGVYTHSGAGKYASSNQMSRLSAYEITIPKLVRERQKRHVGQGGWVDQMSYLIGLEGEVYMLKLERNKKLLAKDFVQYEFDKEGKMKASKPKIRRQLTLSVAQLKSMAQTLQQMLVEKVSMMPQKILQMNVGHRGTAQFPIAMRRQSHKQEVELEYYRQQFLEGIILIGERSFGIEPLESSLTFEHLIYRLEDMQTEPFMCGVPHHSGSTDHDHRSSYGSLAQHLRKKRAVLPTTSYVELVLVVDNDKYNLHNKNETLIQEQMVELVHIVDGMYSFLNVRVILTGLVLWKDKNQIVINGSAGDVLGRFVRWRERVLVPEKRHDSGHLILGKAQFSGILGLAFVGTVCSSRLGAGINVFDNSGVARAATILAHELGHNMGISHDDSRTCECPTVHCIMASSVTNSKNFSSCSQNDFVRLIENGGGRCLQNEPNPEDQYSLPSCGNNIVDEGEECDCGTQQKCTNPCCNAATCTLTSGSQCADGKCCENCRFRPAGTLCRGVVNGCDLPEYCNGTSHLCQPDVFIQNGYPCANDTTYCYEGLCQTYEAQCQALFGSTSQRAPTTCFQHANRQGDRFGNCGFQNDGFKKCSLSDAKCGKIQCVKVTEKPFGVDTSTSMIDGIECVNADFHVGTDITDPSYVNTGTGCGKGKICNSNKNCHCDDGWAPPNCDTRGFGGSIDSGPTRIDTSVRDGLLIFFLLVVPVIVLIGLMIFFKRNAIKQLWRKRTSLHTTAQSRGQPQNNFSNLGVQRNNPVISTVNTNNSANITPQRQYASKENPVSSAAYASKHQISVRPPQPTVPPRPTPKSQSLLLCYDDLIPGEAFSVTGQADGDCLTDNPVVTGSLWKLYRQKLLVYIERLIQALFGNGYLLVSGSESDSTWECFIQSLKQQHIISGETHRGVQQYSVCNTYSRPLVIILDDNFYYQSMRYEVYQIARRNSLGFFQLFLECPLELCLQRNHERGSLVNDETIRLMSAKIQLPDPEKNSWEKTSLIMKSAENELEEDIQKVFELLDVTLENPEKPFEENIAQKEVDRTICAASVLHQADQAIRRLVSQSMKTAKDKKLTKCNMKLLSEELNKLKTVLLEDLRHDTFQGNSIKLCSDVNAVVEEAAHKFDQKKEHIVMKFLKFQT</sequence>
<dbReference type="InterPro" id="IPR034027">
    <property type="entry name" value="Reprolysin_adamalysin"/>
</dbReference>
<dbReference type="SUPFAM" id="SSF57552">
    <property type="entry name" value="Blood coagulation inhibitor (disintegrin)"/>
    <property type="match status" value="1"/>
</dbReference>
<evidence type="ECO:0000256" key="3">
    <source>
        <dbReference type="ARBA" id="ARBA00022741"/>
    </source>
</evidence>
<keyword evidence="5 11" id="KW-1133">Transmembrane helix</keyword>
<protein>
    <recommendedName>
        <fullName evidence="17">Disintegrin domain-containing protein</fullName>
    </recommendedName>
</protein>
<dbReference type="InterPro" id="IPR002870">
    <property type="entry name" value="Peptidase_M12B_N"/>
</dbReference>
<evidence type="ECO:0000256" key="7">
    <source>
        <dbReference type="ARBA" id="ARBA00023157"/>
    </source>
</evidence>
<dbReference type="OrthoDB" id="5951731at2759"/>
<dbReference type="InterPro" id="IPR036436">
    <property type="entry name" value="Disintegrin_dom_sf"/>
</dbReference>
<dbReference type="InterPro" id="IPR027417">
    <property type="entry name" value="P-loop_NTPase"/>
</dbReference>
<keyword evidence="16" id="KW-1185">Reference proteome</keyword>
<dbReference type="GO" id="GO:0004222">
    <property type="term" value="F:metalloendopeptidase activity"/>
    <property type="evidence" value="ECO:0007669"/>
    <property type="project" value="InterPro"/>
</dbReference>
<dbReference type="OMA" id="CENCRFR"/>
<dbReference type="Gene3D" id="3.40.390.10">
    <property type="entry name" value="Collagenase (Catalytic Domain)"/>
    <property type="match status" value="1"/>
</dbReference>
<dbReference type="GO" id="GO:0006508">
    <property type="term" value="P:proteolysis"/>
    <property type="evidence" value="ECO:0007669"/>
    <property type="project" value="InterPro"/>
</dbReference>
<dbReference type="Pfam" id="PF08516">
    <property type="entry name" value="ADAM_CR"/>
    <property type="match status" value="1"/>
</dbReference>
<dbReference type="PROSITE" id="PS50215">
    <property type="entry name" value="ADAM_MEPRO"/>
    <property type="match status" value="1"/>
</dbReference>
<keyword evidence="4" id="KW-0067">ATP-binding</keyword>
<dbReference type="STRING" id="75743.A0A401P7S7"/>
<dbReference type="Pfam" id="PF00200">
    <property type="entry name" value="Disintegrin"/>
    <property type="match status" value="1"/>
</dbReference>
<dbReference type="EMBL" id="BFAA01001687">
    <property type="protein sequence ID" value="GCB69185.1"/>
    <property type="molecule type" value="Genomic_DNA"/>
</dbReference>
<comment type="subcellular location">
    <subcellularLocation>
        <location evidence="1">Membrane</location>
        <topology evidence="1">Single-pass type I membrane protein</topology>
    </subcellularLocation>
</comment>
<name>A0A401P7S7_SCYTO</name>
<evidence type="ECO:0000256" key="11">
    <source>
        <dbReference type="SAM" id="Phobius"/>
    </source>
</evidence>
<proteinExistence type="predicted"/>
<dbReference type="InterPro" id="IPR001762">
    <property type="entry name" value="Disintegrin_dom"/>
</dbReference>
<dbReference type="InterPro" id="IPR000742">
    <property type="entry name" value="EGF"/>
</dbReference>
<feature type="transmembrane region" description="Helical" evidence="11">
    <location>
        <begin position="702"/>
        <end position="722"/>
    </location>
</feature>
<dbReference type="SUPFAM" id="SSF55486">
    <property type="entry name" value="Metalloproteases ('zincins'), catalytic domain"/>
    <property type="match status" value="1"/>
</dbReference>
<dbReference type="PANTHER" id="PTHR11905">
    <property type="entry name" value="ADAM A DISINTEGRIN AND METALLOPROTEASE DOMAIN"/>
    <property type="match status" value="1"/>
</dbReference>
<dbReference type="GO" id="GO:0046872">
    <property type="term" value="F:metal ion binding"/>
    <property type="evidence" value="ECO:0007669"/>
    <property type="project" value="UniProtKB-KW"/>
</dbReference>
<dbReference type="SMART" id="SM00050">
    <property type="entry name" value="DISIN"/>
    <property type="match status" value="1"/>
</dbReference>
<reference evidence="15 16" key="1">
    <citation type="journal article" date="2018" name="Nat. Ecol. Evol.">
        <title>Shark genomes provide insights into elasmobranch evolution and the origin of vertebrates.</title>
        <authorList>
            <person name="Hara Y"/>
            <person name="Yamaguchi K"/>
            <person name="Onimaru K"/>
            <person name="Kadota M"/>
            <person name="Koyanagi M"/>
            <person name="Keeley SD"/>
            <person name="Tatsumi K"/>
            <person name="Tanaka K"/>
            <person name="Motone F"/>
            <person name="Kageyama Y"/>
            <person name="Nozu R"/>
            <person name="Adachi N"/>
            <person name="Nishimura O"/>
            <person name="Nakagawa R"/>
            <person name="Tanegashima C"/>
            <person name="Kiyatake I"/>
            <person name="Matsumoto R"/>
            <person name="Murakumo K"/>
            <person name="Nishida K"/>
            <person name="Terakita A"/>
            <person name="Kuratani S"/>
            <person name="Sato K"/>
            <person name="Hyodo S Kuraku.S."/>
        </authorList>
    </citation>
    <scope>NUCLEOTIDE SEQUENCE [LARGE SCALE GENOMIC DNA]</scope>
</reference>
<keyword evidence="7 9" id="KW-1015">Disulfide bond</keyword>
<feature type="region of interest" description="Disordered" evidence="10">
    <location>
        <begin position="794"/>
        <end position="813"/>
    </location>
</feature>
<evidence type="ECO:0000259" key="13">
    <source>
        <dbReference type="PROSITE" id="PS50214"/>
    </source>
</evidence>
<dbReference type="Pfam" id="PF08433">
    <property type="entry name" value="KTI12"/>
    <property type="match status" value="1"/>
</dbReference>
<evidence type="ECO:0000256" key="6">
    <source>
        <dbReference type="ARBA" id="ARBA00023136"/>
    </source>
</evidence>
<dbReference type="Pfam" id="PF01562">
    <property type="entry name" value="Pep_M12B_propep"/>
    <property type="match status" value="1"/>
</dbReference>
<evidence type="ECO:0008006" key="17">
    <source>
        <dbReference type="Google" id="ProtNLM"/>
    </source>
</evidence>
<dbReference type="CDD" id="cd04269">
    <property type="entry name" value="ZnMc_adamalysin_II_like"/>
    <property type="match status" value="1"/>
</dbReference>
<dbReference type="AlphaFoldDB" id="A0A401P7S7"/>
<keyword evidence="9" id="KW-0862">Zinc</keyword>
<keyword evidence="6 11" id="KW-0472">Membrane</keyword>
<dbReference type="PROSITE" id="PS01186">
    <property type="entry name" value="EGF_2"/>
    <property type="match status" value="1"/>
</dbReference>
<evidence type="ECO:0000256" key="4">
    <source>
        <dbReference type="ARBA" id="ARBA00022840"/>
    </source>
</evidence>
<feature type="binding site" evidence="9">
    <location>
        <position position="387"/>
    </location>
    <ligand>
        <name>Zn(2+)</name>
        <dbReference type="ChEBI" id="CHEBI:29105"/>
        <note>catalytic</note>
    </ligand>
</feature>
<dbReference type="InterPro" id="IPR006586">
    <property type="entry name" value="ADAM_Cys-rich"/>
</dbReference>
<dbReference type="PANTHER" id="PTHR11905:SF136">
    <property type="entry name" value="DISINTEGRIN AND METALLOPROTEINASE DOMAIN-CONTAINING PROTEIN 9"/>
    <property type="match status" value="1"/>
</dbReference>
<dbReference type="GO" id="GO:0005886">
    <property type="term" value="C:plasma membrane"/>
    <property type="evidence" value="ECO:0007669"/>
    <property type="project" value="TreeGrafter"/>
</dbReference>
<dbReference type="InterPro" id="IPR018358">
    <property type="entry name" value="Disintegrin_CS"/>
</dbReference>
<feature type="domain" description="Disintegrin" evidence="13">
    <location>
        <begin position="450"/>
        <end position="536"/>
    </location>
</feature>
<evidence type="ECO:0000313" key="15">
    <source>
        <dbReference type="EMBL" id="GCB69185.1"/>
    </source>
</evidence>
<dbReference type="SMART" id="SM00608">
    <property type="entry name" value="ACR"/>
    <property type="match status" value="1"/>
</dbReference>
<dbReference type="PROSITE" id="PS00427">
    <property type="entry name" value="DISINTEGRIN_1"/>
    <property type="match status" value="1"/>
</dbReference>
<dbReference type="GO" id="GO:0005524">
    <property type="term" value="F:ATP binding"/>
    <property type="evidence" value="ECO:0007669"/>
    <property type="project" value="UniProtKB-KW"/>
</dbReference>
<feature type="disulfide bond" evidence="9">
    <location>
        <begin position="401"/>
        <end position="406"/>
    </location>
</feature>
<dbReference type="PRINTS" id="PR00289">
    <property type="entry name" value="DISINTEGRIN"/>
</dbReference>
<feature type="binding site" evidence="9">
    <location>
        <position position="383"/>
    </location>
    <ligand>
        <name>Zn(2+)</name>
        <dbReference type="ChEBI" id="CHEBI:29105"/>
        <note>catalytic</note>
    </ligand>
</feature>
<feature type="domain" description="Peptidase M12B" evidence="14">
    <location>
        <begin position="247"/>
        <end position="442"/>
    </location>
</feature>
<feature type="compositionally biased region" description="Pro residues" evidence="10">
    <location>
        <begin position="802"/>
        <end position="812"/>
    </location>
</feature>
<dbReference type="FunFam" id="3.40.390.10:FF:000002">
    <property type="entry name" value="Disintegrin and metalloproteinase domain-containing protein 22"/>
    <property type="match status" value="1"/>
</dbReference>
<feature type="signal peptide" evidence="12">
    <location>
        <begin position="1"/>
        <end position="21"/>
    </location>
</feature>
<dbReference type="PROSITE" id="PS50214">
    <property type="entry name" value="DISINTEGRIN_2"/>
    <property type="match status" value="1"/>
</dbReference>
<dbReference type="Proteomes" id="UP000288216">
    <property type="component" value="Unassembled WGS sequence"/>
</dbReference>
<evidence type="ECO:0000256" key="8">
    <source>
        <dbReference type="PROSITE-ProRule" id="PRU00068"/>
    </source>
</evidence>
<evidence type="ECO:0000256" key="9">
    <source>
        <dbReference type="PROSITE-ProRule" id="PRU00276"/>
    </source>
</evidence>
<dbReference type="FunFam" id="4.10.70.10:FF:000001">
    <property type="entry name" value="Disintegrin and metalloproteinase domain-containing protein 22"/>
    <property type="match status" value="1"/>
</dbReference>
<keyword evidence="9" id="KW-0479">Metal-binding</keyword>
<dbReference type="SUPFAM" id="SSF52540">
    <property type="entry name" value="P-loop containing nucleoside triphosphate hydrolases"/>
    <property type="match status" value="1"/>
</dbReference>
<feature type="binding site" evidence="9">
    <location>
        <position position="393"/>
    </location>
    <ligand>
        <name>Zn(2+)</name>
        <dbReference type="ChEBI" id="CHEBI:29105"/>
        <note>catalytic</note>
    </ligand>
</feature>
<gene>
    <name evidence="15" type="ORF">scyTo_0005434</name>
</gene>
<comment type="caution">
    <text evidence="15">The sequence shown here is derived from an EMBL/GenBank/DDBJ whole genome shotgun (WGS) entry which is preliminary data.</text>
</comment>
<organism evidence="15 16">
    <name type="scientific">Scyliorhinus torazame</name>
    <name type="common">Cloudy catshark</name>
    <name type="synonym">Catulus torazame</name>
    <dbReference type="NCBI Taxonomy" id="75743"/>
    <lineage>
        <taxon>Eukaryota</taxon>
        <taxon>Metazoa</taxon>
        <taxon>Chordata</taxon>
        <taxon>Craniata</taxon>
        <taxon>Vertebrata</taxon>
        <taxon>Chondrichthyes</taxon>
        <taxon>Elasmobranchii</taxon>
        <taxon>Galeomorphii</taxon>
        <taxon>Galeoidea</taxon>
        <taxon>Carcharhiniformes</taxon>
        <taxon>Scyliorhinidae</taxon>
        <taxon>Scyliorhinus</taxon>
    </lineage>
</organism>
<dbReference type="InterPro" id="IPR001590">
    <property type="entry name" value="Peptidase_M12B"/>
</dbReference>
<dbReference type="Pfam" id="PF01421">
    <property type="entry name" value="Reprolysin"/>
    <property type="match status" value="1"/>
</dbReference>
<accession>A0A401P7S7</accession>
<evidence type="ECO:0000256" key="10">
    <source>
        <dbReference type="SAM" id="MobiDB-lite"/>
    </source>
</evidence>
<evidence type="ECO:0000256" key="12">
    <source>
        <dbReference type="SAM" id="SignalP"/>
    </source>
</evidence>
<evidence type="ECO:0000256" key="1">
    <source>
        <dbReference type="ARBA" id="ARBA00004479"/>
    </source>
</evidence>
<feature type="active site" evidence="9">
    <location>
        <position position="384"/>
    </location>
</feature>
<keyword evidence="3" id="KW-0547">Nucleotide-binding</keyword>
<evidence type="ECO:0000259" key="14">
    <source>
        <dbReference type="PROSITE" id="PS50215"/>
    </source>
</evidence>
<evidence type="ECO:0000256" key="5">
    <source>
        <dbReference type="ARBA" id="ARBA00022989"/>
    </source>
</evidence>
<comment type="caution">
    <text evidence="9">Lacks conserved residue(s) required for the propagation of feature annotation.</text>
</comment>
<keyword evidence="12" id="KW-0732">Signal</keyword>